<dbReference type="GeneID" id="64590617"/>
<keyword evidence="3" id="KW-1185">Reference proteome</keyword>
<feature type="region of interest" description="Disordered" evidence="1">
    <location>
        <begin position="314"/>
        <end position="339"/>
    </location>
</feature>
<reference evidence="2" key="1">
    <citation type="journal article" date="2020" name="New Phytol.">
        <title>Comparative genomics reveals dynamic genome evolution in host specialist ectomycorrhizal fungi.</title>
        <authorList>
            <person name="Lofgren L.A."/>
            <person name="Nguyen N.H."/>
            <person name="Vilgalys R."/>
            <person name="Ruytinx J."/>
            <person name="Liao H.L."/>
            <person name="Branco S."/>
            <person name="Kuo A."/>
            <person name="LaButti K."/>
            <person name="Lipzen A."/>
            <person name="Andreopoulos W."/>
            <person name="Pangilinan J."/>
            <person name="Riley R."/>
            <person name="Hundley H."/>
            <person name="Na H."/>
            <person name="Barry K."/>
            <person name="Grigoriev I.V."/>
            <person name="Stajich J.E."/>
            <person name="Kennedy P.G."/>
        </authorList>
    </citation>
    <scope>NUCLEOTIDE SEQUENCE</scope>
    <source>
        <strain evidence="2">S12</strain>
    </source>
</reference>
<evidence type="ECO:0008006" key="4">
    <source>
        <dbReference type="Google" id="ProtNLM"/>
    </source>
</evidence>
<gene>
    <name evidence="2" type="ORF">HD556DRAFT_1223049</name>
</gene>
<sequence>MAIDSVAASSSQPAPKRPRPVACKAKPRALPIEPQSSSTLSHPATSDGEDREKNKNNGKGKRRASIESSHSCKEDISRNNLRPTKRSKLELAVPVAHKHEQFWVLDGNTVLEVGGVLFKLHRSRLIDQSTFFAGLLDEQDVFMDDSVVVESDEHGLVYHLSNTTPTDLEALLQLDRNPMAYYFSPPTFQVLAAILRAATRLEFDTYRAFAVKLLENAWSSSLMDITTETKTNAVEVVILARTCGIESVLKRAFYEMVRVTGYGLGDGELNGDNGEESQEISRADERRLERMREHLISAWSQVAVRVDRSFKCPNQSKETTTAGRAHILGSSSASPRLPGCPSLSLKQDAWERRVHDSGLYDEYQFDPLCGLQALIDIKWDEEEGWCSDCVRARREAWTRMRQKTWERIGVWMGLDN</sequence>
<dbReference type="AlphaFoldDB" id="A0A9P7J9R9"/>
<comment type="caution">
    <text evidence="2">The sequence shown here is derived from an EMBL/GenBank/DDBJ whole genome shotgun (WGS) entry which is preliminary data.</text>
</comment>
<organism evidence="2 3">
    <name type="scientific">Suillus plorans</name>
    <dbReference type="NCBI Taxonomy" id="116603"/>
    <lineage>
        <taxon>Eukaryota</taxon>
        <taxon>Fungi</taxon>
        <taxon>Dikarya</taxon>
        <taxon>Basidiomycota</taxon>
        <taxon>Agaricomycotina</taxon>
        <taxon>Agaricomycetes</taxon>
        <taxon>Agaricomycetidae</taxon>
        <taxon>Boletales</taxon>
        <taxon>Suillineae</taxon>
        <taxon>Suillaceae</taxon>
        <taxon>Suillus</taxon>
    </lineage>
</organism>
<evidence type="ECO:0000256" key="1">
    <source>
        <dbReference type="SAM" id="MobiDB-lite"/>
    </source>
</evidence>
<dbReference type="RefSeq" id="XP_041167654.1">
    <property type="nucleotide sequence ID" value="XM_041296853.1"/>
</dbReference>
<evidence type="ECO:0000313" key="3">
    <source>
        <dbReference type="Proteomes" id="UP000719766"/>
    </source>
</evidence>
<dbReference type="Proteomes" id="UP000719766">
    <property type="component" value="Unassembled WGS sequence"/>
</dbReference>
<feature type="compositionally biased region" description="Polar residues" evidence="1">
    <location>
        <begin position="34"/>
        <end position="44"/>
    </location>
</feature>
<feature type="region of interest" description="Disordered" evidence="1">
    <location>
        <begin position="1"/>
        <end position="81"/>
    </location>
</feature>
<accession>A0A9P7J9R9</accession>
<dbReference type="EMBL" id="JABBWE010000001">
    <property type="protein sequence ID" value="KAG1809989.1"/>
    <property type="molecule type" value="Genomic_DNA"/>
</dbReference>
<protein>
    <recommendedName>
        <fullName evidence="4">BTB domain-containing protein</fullName>
    </recommendedName>
</protein>
<dbReference type="OrthoDB" id="2746456at2759"/>
<dbReference type="Gene3D" id="3.30.710.10">
    <property type="entry name" value="Potassium Channel Kv1.1, Chain A"/>
    <property type="match status" value="1"/>
</dbReference>
<dbReference type="InterPro" id="IPR011333">
    <property type="entry name" value="SKP1/BTB/POZ_sf"/>
</dbReference>
<evidence type="ECO:0000313" key="2">
    <source>
        <dbReference type="EMBL" id="KAG1809989.1"/>
    </source>
</evidence>
<proteinExistence type="predicted"/>
<name>A0A9P7J9R9_9AGAM</name>